<sequence>MEGAKKHSDFQKITRVIFKLLRTYNNWSPIRRAMVENGPLPKNISQTKDWLVDSLKPSLPKGVTSDLLVGNATNWLQTGLQILDEHYQGTSADLRRDLTSLPKEDGERAWMVKFSFATGSSPQAMATPTMWCWLSTGLCPRIASQHGGNKTLNWNLTPSREVLILGESNIARLPLVPDSRVQVDSFPGENLSQAATLIRYKTPTSISSPADQDSISKLQPSIAPTNMSLGEHRALEELQGNKEIILKPADKGGSVVIMDRGQYIREAMRQLEDPSYYLPLDSPIYKETAGLIGEILEGMAKGHWLSKKQASRLISAFKRNHNLGDLLVRAKIPPIVSRFRPPILPSSGPTGSLNTDCRRAAMSSTPWWTNLWTVERGNQPV</sequence>
<protein>
    <submittedName>
        <fullName evidence="1">Regulator of G-protein signaling 9-binding protein</fullName>
    </submittedName>
</protein>
<dbReference type="AlphaFoldDB" id="A0AAD9FNT7"/>
<name>A0AAD9FNT7_DISEL</name>
<evidence type="ECO:0000313" key="1">
    <source>
        <dbReference type="EMBL" id="KAK1905900.1"/>
    </source>
</evidence>
<gene>
    <name evidence="1" type="ORF">KUDE01_013078</name>
</gene>
<organism evidence="1 2">
    <name type="scientific">Dissostichus eleginoides</name>
    <name type="common">Patagonian toothfish</name>
    <name type="synonym">Dissostichus amissus</name>
    <dbReference type="NCBI Taxonomy" id="100907"/>
    <lineage>
        <taxon>Eukaryota</taxon>
        <taxon>Metazoa</taxon>
        <taxon>Chordata</taxon>
        <taxon>Craniata</taxon>
        <taxon>Vertebrata</taxon>
        <taxon>Euteleostomi</taxon>
        <taxon>Actinopterygii</taxon>
        <taxon>Neopterygii</taxon>
        <taxon>Teleostei</taxon>
        <taxon>Neoteleostei</taxon>
        <taxon>Acanthomorphata</taxon>
        <taxon>Eupercaria</taxon>
        <taxon>Perciformes</taxon>
        <taxon>Notothenioidei</taxon>
        <taxon>Nototheniidae</taxon>
        <taxon>Dissostichus</taxon>
    </lineage>
</organism>
<keyword evidence="2" id="KW-1185">Reference proteome</keyword>
<accession>A0AAD9FNT7</accession>
<dbReference type="Proteomes" id="UP001228049">
    <property type="component" value="Unassembled WGS sequence"/>
</dbReference>
<reference evidence="1" key="1">
    <citation type="submission" date="2023-04" db="EMBL/GenBank/DDBJ databases">
        <title>Chromosome-level genome of Chaenocephalus aceratus.</title>
        <authorList>
            <person name="Park H."/>
        </authorList>
    </citation>
    <scope>NUCLEOTIDE SEQUENCE</scope>
    <source>
        <strain evidence="1">DE</strain>
        <tissue evidence="1">Muscle</tissue>
    </source>
</reference>
<comment type="caution">
    <text evidence="1">The sequence shown here is derived from an EMBL/GenBank/DDBJ whole genome shotgun (WGS) entry which is preliminary data.</text>
</comment>
<evidence type="ECO:0000313" key="2">
    <source>
        <dbReference type="Proteomes" id="UP001228049"/>
    </source>
</evidence>
<proteinExistence type="predicted"/>
<dbReference type="EMBL" id="JASDAP010000003">
    <property type="protein sequence ID" value="KAK1905900.1"/>
    <property type="molecule type" value="Genomic_DNA"/>
</dbReference>